<evidence type="ECO:0000256" key="1">
    <source>
        <dbReference type="ARBA" id="ARBA00004606"/>
    </source>
</evidence>
<comment type="caution">
    <text evidence="14">The sequence shown here is derived from an EMBL/GenBank/DDBJ whole genome shotgun (WGS) entry which is preliminary data.</text>
</comment>
<keyword evidence="8 11" id="KW-1133">Transmembrane helix</keyword>
<sequence>MLNTRKYLRIKNNEHLPVIILAITIFVVIHLCNKHDEKTANQYIMEDNDKENHQLCPLYPSTLQKHVQLDMSTNLEWADVEQNLKNVQTGGIYTPDDCISRQKLAIIIPFRNRETQLKILLRHLHPFLQRQKRAYRIFVVEQFGNGTFNKGLIMNVAFNQASKSTTPIFDCFIFHDVDLIPENDFNVYECDKRGPRHLAPAVDELRYFLMYNDLIGGVLGLTKEQFFKANGWSNLYWGWGFEDDDMNHRLRHAGYHVSRPPNLVGRYKMIRHEKQTPAVNRYGTLSKWLRYSYDGIRQLSTLDYSIVTTETHLLYTHILVNFTRSATKTIDHLLEDIPKAK</sequence>
<keyword evidence="4 11" id="KW-0328">Glycosyltransferase</keyword>
<dbReference type="PANTHER" id="PTHR19300:SF57">
    <property type="entry name" value="BETA-1,4-N-ACETYLGALACTOSAMINYLTRANSFERASE"/>
    <property type="match status" value="1"/>
</dbReference>
<evidence type="ECO:0000256" key="4">
    <source>
        <dbReference type="ARBA" id="ARBA00022676"/>
    </source>
</evidence>
<evidence type="ECO:0000256" key="5">
    <source>
        <dbReference type="ARBA" id="ARBA00022679"/>
    </source>
</evidence>
<dbReference type="SUPFAM" id="SSF53448">
    <property type="entry name" value="Nucleotide-diphospho-sugar transferases"/>
    <property type="match status" value="1"/>
</dbReference>
<dbReference type="PRINTS" id="PR02050">
    <property type="entry name" value="B14GALTRFASE"/>
</dbReference>
<dbReference type="Proteomes" id="UP000663832">
    <property type="component" value="Unassembled WGS sequence"/>
</dbReference>
<dbReference type="GO" id="GO:0006688">
    <property type="term" value="P:glycosphingolipid biosynthetic process"/>
    <property type="evidence" value="ECO:0007669"/>
    <property type="project" value="TreeGrafter"/>
</dbReference>
<protein>
    <recommendedName>
        <fullName evidence="11">Beta-1,4-galactosyltransferase</fullName>
        <ecNumber evidence="11">2.4.1.-</ecNumber>
    </recommendedName>
</protein>
<dbReference type="UniPathway" id="UPA00378"/>
<accession>A0A815XIH9</accession>
<dbReference type="PANTHER" id="PTHR19300">
    <property type="entry name" value="BETA-1,4-GALACTOSYLTRANSFERASE"/>
    <property type="match status" value="1"/>
</dbReference>
<evidence type="ECO:0000256" key="6">
    <source>
        <dbReference type="ARBA" id="ARBA00022692"/>
    </source>
</evidence>
<comment type="subcellular location">
    <subcellularLocation>
        <location evidence="1">Membrane</location>
        <topology evidence="1">Single-pass type II membrane protein</topology>
    </subcellularLocation>
</comment>
<evidence type="ECO:0000256" key="2">
    <source>
        <dbReference type="ARBA" id="ARBA00004922"/>
    </source>
</evidence>
<keyword evidence="10 11" id="KW-0325">Glycoprotein</keyword>
<dbReference type="Pfam" id="PF02709">
    <property type="entry name" value="Glyco_transf_7C"/>
    <property type="match status" value="1"/>
</dbReference>
<dbReference type="OrthoDB" id="10016069at2759"/>
<keyword evidence="7 11" id="KW-0735">Signal-anchor</keyword>
<dbReference type="AlphaFoldDB" id="A0A815XIH9"/>
<evidence type="ECO:0000259" key="13">
    <source>
        <dbReference type="Pfam" id="PF13733"/>
    </source>
</evidence>
<evidence type="ECO:0000313" key="14">
    <source>
        <dbReference type="EMBL" id="CAF1558162.1"/>
    </source>
</evidence>
<name>A0A815XIH9_9BILA</name>
<comment type="similarity">
    <text evidence="3 11">Belongs to the glycosyltransferase 7 family.</text>
</comment>
<dbReference type="InterPro" id="IPR003859">
    <property type="entry name" value="Galactosyl_T"/>
</dbReference>
<reference evidence="14" key="1">
    <citation type="submission" date="2021-02" db="EMBL/GenBank/DDBJ databases">
        <authorList>
            <person name="Nowell W R."/>
        </authorList>
    </citation>
    <scope>NUCLEOTIDE SEQUENCE</scope>
</reference>
<proteinExistence type="inferred from homology"/>
<organism evidence="14 15">
    <name type="scientific">Adineta steineri</name>
    <dbReference type="NCBI Taxonomy" id="433720"/>
    <lineage>
        <taxon>Eukaryota</taxon>
        <taxon>Metazoa</taxon>
        <taxon>Spiralia</taxon>
        <taxon>Gnathifera</taxon>
        <taxon>Rotifera</taxon>
        <taxon>Eurotatoria</taxon>
        <taxon>Bdelloidea</taxon>
        <taxon>Adinetida</taxon>
        <taxon>Adinetidae</taxon>
        <taxon>Adineta</taxon>
    </lineage>
</organism>
<dbReference type="InterPro" id="IPR027995">
    <property type="entry name" value="Galactosyl_T_N"/>
</dbReference>
<comment type="function">
    <text evidence="11">Catalyses the transfer of galactose onto proteins or lipids.</text>
</comment>
<evidence type="ECO:0000259" key="12">
    <source>
        <dbReference type="Pfam" id="PF02709"/>
    </source>
</evidence>
<dbReference type="Gene3D" id="3.90.550.10">
    <property type="entry name" value="Spore Coat Polysaccharide Biosynthesis Protein SpsA, Chain A"/>
    <property type="match status" value="1"/>
</dbReference>
<keyword evidence="15" id="KW-1185">Reference proteome</keyword>
<dbReference type="EMBL" id="CAJNOM010000763">
    <property type="protein sequence ID" value="CAF1558162.1"/>
    <property type="molecule type" value="Genomic_DNA"/>
</dbReference>
<dbReference type="GO" id="GO:0008378">
    <property type="term" value="F:galactosyltransferase activity"/>
    <property type="evidence" value="ECO:0007669"/>
    <property type="project" value="TreeGrafter"/>
</dbReference>
<dbReference type="GO" id="GO:0016020">
    <property type="term" value="C:membrane"/>
    <property type="evidence" value="ECO:0007669"/>
    <property type="project" value="UniProtKB-SubCell"/>
</dbReference>
<dbReference type="InterPro" id="IPR029044">
    <property type="entry name" value="Nucleotide-diphossugar_trans"/>
</dbReference>
<feature type="domain" description="Galactosyltransferase C-terminal" evidence="12">
    <location>
        <begin position="196"/>
        <end position="273"/>
    </location>
</feature>
<feature type="transmembrane region" description="Helical" evidence="11">
    <location>
        <begin position="12"/>
        <end position="31"/>
    </location>
</feature>
<keyword evidence="9 11" id="KW-0472">Membrane</keyword>
<evidence type="ECO:0000313" key="15">
    <source>
        <dbReference type="Proteomes" id="UP000663832"/>
    </source>
</evidence>
<keyword evidence="6 11" id="KW-0812">Transmembrane</keyword>
<evidence type="ECO:0000256" key="3">
    <source>
        <dbReference type="ARBA" id="ARBA00005735"/>
    </source>
</evidence>
<feature type="domain" description="Galactosyltransferase N-terminal" evidence="13">
    <location>
        <begin position="56"/>
        <end position="191"/>
    </location>
</feature>
<evidence type="ECO:0000256" key="10">
    <source>
        <dbReference type="ARBA" id="ARBA00023180"/>
    </source>
</evidence>
<evidence type="ECO:0000256" key="8">
    <source>
        <dbReference type="ARBA" id="ARBA00022989"/>
    </source>
</evidence>
<evidence type="ECO:0000256" key="11">
    <source>
        <dbReference type="RuleBase" id="RU368121"/>
    </source>
</evidence>
<evidence type="ECO:0000256" key="7">
    <source>
        <dbReference type="ARBA" id="ARBA00022968"/>
    </source>
</evidence>
<dbReference type="InterPro" id="IPR027791">
    <property type="entry name" value="Galactosyl_T_C"/>
</dbReference>
<evidence type="ECO:0000256" key="9">
    <source>
        <dbReference type="ARBA" id="ARBA00023136"/>
    </source>
</evidence>
<comment type="pathway">
    <text evidence="2 11">Protein modification; protein glycosylation.</text>
</comment>
<dbReference type="EC" id="2.4.1.-" evidence="11"/>
<dbReference type="GO" id="GO:0033842">
    <property type="term" value="F:N-acetyl-beta-glucosaminyl-derivative 4-beta-N-acetylgalactosaminyltransferase activity"/>
    <property type="evidence" value="ECO:0007669"/>
    <property type="project" value="TreeGrafter"/>
</dbReference>
<dbReference type="CDD" id="cd00899">
    <property type="entry name" value="b4GalT"/>
    <property type="match status" value="1"/>
</dbReference>
<dbReference type="GO" id="GO:0005975">
    <property type="term" value="P:carbohydrate metabolic process"/>
    <property type="evidence" value="ECO:0007669"/>
    <property type="project" value="InterPro"/>
</dbReference>
<gene>
    <name evidence="14" type="ORF">QVE165_LOCUS47664</name>
</gene>
<dbReference type="Pfam" id="PF13733">
    <property type="entry name" value="Glyco_transf_7N"/>
    <property type="match status" value="1"/>
</dbReference>
<keyword evidence="5 11" id="KW-0808">Transferase</keyword>
<dbReference type="GO" id="GO:0005794">
    <property type="term" value="C:Golgi apparatus"/>
    <property type="evidence" value="ECO:0007669"/>
    <property type="project" value="TreeGrafter"/>
</dbReference>